<protein>
    <submittedName>
        <fullName evidence="1">Uncharacterized protein</fullName>
    </submittedName>
</protein>
<dbReference type="Proteomes" id="UP000518300">
    <property type="component" value="Unassembled WGS sequence"/>
</dbReference>
<dbReference type="EMBL" id="JABBJJ010000113">
    <property type="protein sequence ID" value="NMO17866.1"/>
    <property type="molecule type" value="Genomic_DNA"/>
</dbReference>
<dbReference type="RefSeq" id="WP_169347146.1">
    <property type="nucleotide sequence ID" value="NZ_JABBJJ010000113.1"/>
</dbReference>
<comment type="caution">
    <text evidence="1">The sequence shown here is derived from an EMBL/GenBank/DDBJ whole genome shotgun (WGS) entry which is preliminary data.</text>
</comment>
<dbReference type="AlphaFoldDB" id="A0A848LJK3"/>
<keyword evidence="2" id="KW-1185">Reference proteome</keyword>
<sequence length="190" mass="21050">MQKSGQQFRKYTGSLFRSYLSGLEMLGLRAEVRQRVPAPVAKLMDTPPLHSAWVDIDAVSPLLHAVMNLKGREGVRRLGYEATRGTTLKFLKPQMQTVTMLSGKTPSALFAAMDSLCRPFFTGLSFRWTRESHRSGTLELRSASTLDTASFAAWEGTLLLLFDECDVTTGTISPAVISEQGHVGTMHVQW</sequence>
<evidence type="ECO:0000313" key="1">
    <source>
        <dbReference type="EMBL" id="NMO17866.1"/>
    </source>
</evidence>
<proteinExistence type="predicted"/>
<gene>
    <name evidence="1" type="ORF">HG543_23845</name>
</gene>
<reference evidence="1 2" key="1">
    <citation type="submission" date="2020-04" db="EMBL/GenBank/DDBJ databases">
        <title>Draft genome of Pyxidicoccus fallax type strain.</title>
        <authorList>
            <person name="Whitworth D.E."/>
        </authorList>
    </citation>
    <scope>NUCLEOTIDE SEQUENCE [LARGE SCALE GENOMIC DNA]</scope>
    <source>
        <strain evidence="1 2">DSM 14698</strain>
    </source>
</reference>
<accession>A0A848LJK3</accession>
<name>A0A848LJK3_9BACT</name>
<organism evidence="1 2">
    <name type="scientific">Pyxidicoccus fallax</name>
    <dbReference type="NCBI Taxonomy" id="394095"/>
    <lineage>
        <taxon>Bacteria</taxon>
        <taxon>Pseudomonadati</taxon>
        <taxon>Myxococcota</taxon>
        <taxon>Myxococcia</taxon>
        <taxon>Myxococcales</taxon>
        <taxon>Cystobacterineae</taxon>
        <taxon>Myxococcaceae</taxon>
        <taxon>Pyxidicoccus</taxon>
    </lineage>
</organism>
<evidence type="ECO:0000313" key="2">
    <source>
        <dbReference type="Proteomes" id="UP000518300"/>
    </source>
</evidence>